<evidence type="ECO:0000256" key="2">
    <source>
        <dbReference type="ARBA" id="ARBA00022475"/>
    </source>
</evidence>
<evidence type="ECO:0000256" key="13">
    <source>
        <dbReference type="SAM" id="Phobius"/>
    </source>
</evidence>
<dbReference type="InterPro" id="IPR001736">
    <property type="entry name" value="PLipase_D/transphosphatidylase"/>
</dbReference>
<dbReference type="SUPFAM" id="SSF56024">
    <property type="entry name" value="Phospholipase D/nuclease"/>
    <property type="match status" value="2"/>
</dbReference>
<gene>
    <name evidence="15" type="ORF">SAMN05216219_1836</name>
</gene>
<dbReference type="PANTHER" id="PTHR21248">
    <property type="entry name" value="CARDIOLIPIN SYNTHASE"/>
    <property type="match status" value="1"/>
</dbReference>
<evidence type="ECO:0000256" key="9">
    <source>
        <dbReference type="ARBA" id="ARBA00023136"/>
    </source>
</evidence>
<evidence type="ECO:0000256" key="3">
    <source>
        <dbReference type="ARBA" id="ARBA00022516"/>
    </source>
</evidence>
<dbReference type="GO" id="GO:0008808">
    <property type="term" value="F:cardiolipin synthase activity"/>
    <property type="evidence" value="ECO:0007669"/>
    <property type="project" value="UniProtKB-UniRule"/>
</dbReference>
<keyword evidence="7 13" id="KW-1133">Transmembrane helix</keyword>
<evidence type="ECO:0000256" key="12">
    <source>
        <dbReference type="NCBIfam" id="TIGR04265"/>
    </source>
</evidence>
<organism evidence="15 16">
    <name type="scientific">Mycetocola miduiensis</name>
    <dbReference type="NCBI Taxonomy" id="995034"/>
    <lineage>
        <taxon>Bacteria</taxon>
        <taxon>Bacillati</taxon>
        <taxon>Actinomycetota</taxon>
        <taxon>Actinomycetes</taxon>
        <taxon>Micrococcales</taxon>
        <taxon>Microbacteriaceae</taxon>
        <taxon>Mycetocola</taxon>
    </lineage>
</organism>
<dbReference type="EC" id="2.7.8.-" evidence="12"/>
<feature type="transmembrane region" description="Helical" evidence="13">
    <location>
        <begin position="6"/>
        <end position="33"/>
    </location>
</feature>
<dbReference type="GO" id="GO:0005886">
    <property type="term" value="C:plasma membrane"/>
    <property type="evidence" value="ECO:0007669"/>
    <property type="project" value="UniProtKB-SubCell"/>
</dbReference>
<evidence type="ECO:0000256" key="5">
    <source>
        <dbReference type="ARBA" id="ARBA00022692"/>
    </source>
</evidence>
<dbReference type="PANTHER" id="PTHR21248:SF22">
    <property type="entry name" value="PHOSPHOLIPASE D"/>
    <property type="match status" value="1"/>
</dbReference>
<evidence type="ECO:0000313" key="15">
    <source>
        <dbReference type="EMBL" id="SFN71497.1"/>
    </source>
</evidence>
<feature type="transmembrane region" description="Helical" evidence="13">
    <location>
        <begin position="45"/>
        <end position="64"/>
    </location>
</feature>
<keyword evidence="4" id="KW-0808">Transferase</keyword>
<evidence type="ECO:0000256" key="10">
    <source>
        <dbReference type="ARBA" id="ARBA00023209"/>
    </source>
</evidence>
<reference evidence="16" key="1">
    <citation type="submission" date="2016-10" db="EMBL/GenBank/DDBJ databases">
        <authorList>
            <person name="Varghese N."/>
            <person name="Submissions S."/>
        </authorList>
    </citation>
    <scope>NUCLEOTIDE SEQUENCE [LARGE SCALE GENOMIC DNA]</scope>
    <source>
        <strain evidence="16">CGMCC 1.11101</strain>
    </source>
</reference>
<evidence type="ECO:0000256" key="11">
    <source>
        <dbReference type="ARBA" id="ARBA00023264"/>
    </source>
</evidence>
<dbReference type="Proteomes" id="UP000198867">
    <property type="component" value="Unassembled WGS sequence"/>
</dbReference>
<evidence type="ECO:0000256" key="4">
    <source>
        <dbReference type="ARBA" id="ARBA00022679"/>
    </source>
</evidence>
<keyword evidence="16" id="KW-1185">Reference proteome</keyword>
<keyword evidence="10" id="KW-0594">Phospholipid biosynthesis</keyword>
<sequence>MDLAALWAIMFADWWVVLFFTIDFIIRVIAIIVVPRNRRPTAGMAWLLAIFFLPYVGVIAFLLIGNPKLPRKRREIQTEINEFIQIAGENLPKQVLQPGLPLWFTNLVRLNRNLGSLPLLGGNEARLLGDYDKSLAAMTEAIDAAHHHVHVEFYILSCDQTTAPFFDALERAVQRGVAVRILLDHMANLRTKGYRRTRRRLDATGAEWHLLLPLQPLRGKFQRPDLRNHRKILVVDGDVAFMGSQNVIDRSYNKRGNIRRGLQWQELVARVEGPVVGGINAIFLSDWYSETGELVSREIDVTDPDLDDGDLDCQVVPSGPGFDGENNLRLFLGLLYAAQKRIVITSPYFVPDESMLYAITTAVQRGVPVDLFVSEIGDQALVYHAQRSYYEALLKAGVRIYLYPAPYILHAKHFTIDDDVAVIGSSNMDMRSFGLNLEVSLMVRGASFVSDMRAVEDEYRLKSRELTLDEWMKQPLRSTILDNVARLSSALQ</sequence>
<dbReference type="NCBIfam" id="TIGR04265">
    <property type="entry name" value="bac_cardiolipin"/>
    <property type="match status" value="1"/>
</dbReference>
<proteinExistence type="predicted"/>
<comment type="subcellular location">
    <subcellularLocation>
        <location evidence="1">Cell membrane</location>
        <topology evidence="1">Multi-pass membrane protein</topology>
    </subcellularLocation>
</comment>
<keyword evidence="11" id="KW-1208">Phospholipid metabolism</keyword>
<protein>
    <recommendedName>
        <fullName evidence="12">Cardiolipin synthase</fullName>
        <ecNumber evidence="12">2.7.8.-</ecNumber>
    </recommendedName>
</protein>
<evidence type="ECO:0000256" key="1">
    <source>
        <dbReference type="ARBA" id="ARBA00004651"/>
    </source>
</evidence>
<keyword evidence="3" id="KW-0444">Lipid biosynthesis</keyword>
<dbReference type="InterPro" id="IPR022924">
    <property type="entry name" value="Cardiolipin_synthase"/>
</dbReference>
<dbReference type="EMBL" id="FOVM01000004">
    <property type="protein sequence ID" value="SFN71497.1"/>
    <property type="molecule type" value="Genomic_DNA"/>
</dbReference>
<evidence type="ECO:0000256" key="8">
    <source>
        <dbReference type="ARBA" id="ARBA00023098"/>
    </source>
</evidence>
<dbReference type="Pfam" id="PF13396">
    <property type="entry name" value="PLDc_N"/>
    <property type="match status" value="1"/>
</dbReference>
<dbReference type="SMART" id="SM00155">
    <property type="entry name" value="PLDc"/>
    <property type="match status" value="2"/>
</dbReference>
<dbReference type="InterPro" id="IPR027379">
    <property type="entry name" value="CLS_N"/>
</dbReference>
<feature type="domain" description="PLD phosphodiesterase" evidence="14">
    <location>
        <begin position="405"/>
        <end position="432"/>
    </location>
</feature>
<keyword evidence="5 13" id="KW-0812">Transmembrane</keyword>
<keyword evidence="6" id="KW-0677">Repeat</keyword>
<dbReference type="PROSITE" id="PS50035">
    <property type="entry name" value="PLD"/>
    <property type="match status" value="2"/>
</dbReference>
<dbReference type="GO" id="GO:0032049">
    <property type="term" value="P:cardiolipin biosynthetic process"/>
    <property type="evidence" value="ECO:0007669"/>
    <property type="project" value="UniProtKB-UniRule"/>
</dbReference>
<dbReference type="InterPro" id="IPR025202">
    <property type="entry name" value="PLD-like_dom"/>
</dbReference>
<dbReference type="AlphaFoldDB" id="A0A1I5B9Y0"/>
<dbReference type="Pfam" id="PF13091">
    <property type="entry name" value="PLDc_2"/>
    <property type="match status" value="2"/>
</dbReference>
<evidence type="ECO:0000313" key="16">
    <source>
        <dbReference type="Proteomes" id="UP000198867"/>
    </source>
</evidence>
<dbReference type="CDD" id="cd09158">
    <property type="entry name" value="PLDc_EcCLS_like_2"/>
    <property type="match status" value="1"/>
</dbReference>
<accession>A0A1I5B9Y0</accession>
<dbReference type="Gene3D" id="3.30.870.10">
    <property type="entry name" value="Endonuclease Chain A"/>
    <property type="match status" value="2"/>
</dbReference>
<dbReference type="STRING" id="995034.SAMN05216219_1836"/>
<keyword evidence="2" id="KW-1003">Cell membrane</keyword>
<evidence type="ECO:0000256" key="7">
    <source>
        <dbReference type="ARBA" id="ARBA00022989"/>
    </source>
</evidence>
<keyword evidence="8" id="KW-0443">Lipid metabolism</keyword>
<feature type="domain" description="PLD phosphodiesterase" evidence="14">
    <location>
        <begin position="224"/>
        <end position="251"/>
    </location>
</feature>
<keyword evidence="9 13" id="KW-0472">Membrane</keyword>
<evidence type="ECO:0000256" key="6">
    <source>
        <dbReference type="ARBA" id="ARBA00022737"/>
    </source>
</evidence>
<evidence type="ECO:0000259" key="14">
    <source>
        <dbReference type="PROSITE" id="PS50035"/>
    </source>
</evidence>
<name>A0A1I5B9Y0_9MICO</name>